<dbReference type="OrthoDB" id="1118849at2"/>
<dbReference type="KEGG" id="fak:FUA48_11075"/>
<feature type="chain" id="PRO_5022975323" evidence="1">
    <location>
        <begin position="18"/>
        <end position="229"/>
    </location>
</feature>
<gene>
    <name evidence="2" type="ORF">FUA48_11075</name>
</gene>
<name>A0A5B9FV95_9FLAO</name>
<proteinExistence type="predicted"/>
<dbReference type="InterPro" id="IPR007497">
    <property type="entry name" value="SIMPL/DUF541"/>
</dbReference>
<evidence type="ECO:0000313" key="2">
    <source>
        <dbReference type="EMBL" id="QEE50101.1"/>
    </source>
</evidence>
<evidence type="ECO:0000313" key="3">
    <source>
        <dbReference type="Proteomes" id="UP000321222"/>
    </source>
</evidence>
<dbReference type="Gene3D" id="3.30.110.170">
    <property type="entry name" value="Protein of unknown function (DUF541), domain 1"/>
    <property type="match status" value="1"/>
</dbReference>
<dbReference type="RefSeq" id="WP_147583589.1">
    <property type="nucleotide sequence ID" value="NZ_CP042831.1"/>
</dbReference>
<dbReference type="AlphaFoldDB" id="A0A5B9FV95"/>
<organism evidence="2 3">
    <name type="scientific">Flavobacterium alkalisoli</name>
    <dbReference type="NCBI Taxonomy" id="2602769"/>
    <lineage>
        <taxon>Bacteria</taxon>
        <taxon>Pseudomonadati</taxon>
        <taxon>Bacteroidota</taxon>
        <taxon>Flavobacteriia</taxon>
        <taxon>Flavobacteriales</taxon>
        <taxon>Flavobacteriaceae</taxon>
        <taxon>Flavobacterium</taxon>
    </lineage>
</organism>
<keyword evidence="3" id="KW-1185">Reference proteome</keyword>
<evidence type="ECO:0000256" key="1">
    <source>
        <dbReference type="SAM" id="SignalP"/>
    </source>
</evidence>
<keyword evidence="1" id="KW-0732">Signal</keyword>
<dbReference type="EMBL" id="CP042831">
    <property type="protein sequence ID" value="QEE50101.1"/>
    <property type="molecule type" value="Genomic_DNA"/>
</dbReference>
<dbReference type="Proteomes" id="UP000321222">
    <property type="component" value="Chromosome"/>
</dbReference>
<protein>
    <submittedName>
        <fullName evidence="2">SIMPL domain-containing protein</fullName>
    </submittedName>
</protein>
<dbReference type="Pfam" id="PF04402">
    <property type="entry name" value="SIMPL"/>
    <property type="match status" value="1"/>
</dbReference>
<reference evidence="2 3" key="1">
    <citation type="submission" date="2019-08" db="EMBL/GenBank/DDBJ databases">
        <title>Flavobacterium alkalisoli sp. nov., isolated from rhizosphere soil of Suaeda salsa.</title>
        <authorList>
            <person name="Sun J.-Q."/>
            <person name="Xu L."/>
        </authorList>
    </citation>
    <scope>NUCLEOTIDE SEQUENCE [LARGE SCALE GENOMIC DNA]</scope>
    <source>
        <strain evidence="2 3">XS-5</strain>
    </source>
</reference>
<feature type="signal peptide" evidence="1">
    <location>
        <begin position="1"/>
        <end position="17"/>
    </location>
</feature>
<accession>A0A5B9FV95</accession>
<sequence>MKNIFLVMLMACGSLFAQKNFIDQPFITTSAIADTLIMPDIIKLKITLREGDSRGKKAVEDMERDMETTLKALGIDTKKDLTLGTLDSEYQRYFLSGQKINKTKMYMLEVHDAVMAGKVIAALEQQDISNVHIDEKNYSKKEELIMELKLKAIKKACKSAELMATSAGSKLGKALFITDKSFKSESLYSGALLEEVVITKGRSSGYEPIPTEFEKLFFYVEVNTVFALE</sequence>